<evidence type="ECO:0000313" key="3">
    <source>
        <dbReference type="Proteomes" id="UP000286990"/>
    </source>
</evidence>
<feature type="transmembrane region" description="Helical" evidence="1">
    <location>
        <begin position="150"/>
        <end position="167"/>
    </location>
</feature>
<reference evidence="3" key="1">
    <citation type="submission" date="2018-12" db="EMBL/GenBank/DDBJ databases">
        <title>Maribacter lutimaris sp. nov., isolated from marine sediment.</title>
        <authorList>
            <person name="Kim K.K."/>
        </authorList>
    </citation>
    <scope>NUCLEOTIDE SEQUENCE [LARGE SCALE GENOMIC DNA]</scope>
    <source>
        <strain evidence="3">PoM-212</strain>
    </source>
</reference>
<accession>A0A426RGH1</accession>
<evidence type="ECO:0000256" key="1">
    <source>
        <dbReference type="SAM" id="Phobius"/>
    </source>
</evidence>
<organism evidence="2 3">
    <name type="scientific">Maribacter algicola</name>
    <dbReference type="NCBI Taxonomy" id="2498892"/>
    <lineage>
        <taxon>Bacteria</taxon>
        <taxon>Pseudomonadati</taxon>
        <taxon>Bacteroidota</taxon>
        <taxon>Flavobacteriia</taxon>
        <taxon>Flavobacteriales</taxon>
        <taxon>Flavobacteriaceae</taxon>
        <taxon>Maribacter</taxon>
    </lineage>
</organism>
<protein>
    <submittedName>
        <fullName evidence="2">DUF2975 domain-containing protein</fullName>
    </submittedName>
</protein>
<sequence>MKTRVKANNLIFKGLKIISWVIFVGLSVEAGGLLVNFIFSLVRPEFIQNLYQKLDLSQLYQNSKWAFFGMYGFVLTISILKAVLFYQVVLLVTKIDLSKPFNSWVSKQILKISYYTLSIGLLSFIARQLAKDLGHNGFVLNQLEAFWADSQAFILMAAVIYVIGTIFSKGVEYQEELEETV</sequence>
<dbReference type="AlphaFoldDB" id="A0A426RGH1"/>
<gene>
    <name evidence="2" type="ORF">DZC72_10325</name>
</gene>
<keyword evidence="1" id="KW-0472">Membrane</keyword>
<name>A0A426RGH1_9FLAO</name>
<dbReference type="RefSeq" id="WP_125222837.1">
    <property type="nucleotide sequence ID" value="NZ_QUSX01000002.1"/>
</dbReference>
<dbReference type="InterPro" id="IPR021354">
    <property type="entry name" value="DUF2975"/>
</dbReference>
<keyword evidence="1" id="KW-1133">Transmembrane helix</keyword>
<comment type="caution">
    <text evidence="2">The sequence shown here is derived from an EMBL/GenBank/DDBJ whole genome shotgun (WGS) entry which is preliminary data.</text>
</comment>
<keyword evidence="3" id="KW-1185">Reference proteome</keyword>
<feature type="transmembrane region" description="Helical" evidence="1">
    <location>
        <begin position="112"/>
        <end position="130"/>
    </location>
</feature>
<dbReference type="Proteomes" id="UP000286990">
    <property type="component" value="Unassembled WGS sequence"/>
</dbReference>
<keyword evidence="1" id="KW-0812">Transmembrane</keyword>
<dbReference type="Pfam" id="PF11188">
    <property type="entry name" value="DUF2975"/>
    <property type="match status" value="1"/>
</dbReference>
<feature type="transmembrane region" description="Helical" evidence="1">
    <location>
        <begin position="65"/>
        <end position="92"/>
    </location>
</feature>
<evidence type="ECO:0000313" key="2">
    <source>
        <dbReference type="EMBL" id="RRQ48115.1"/>
    </source>
</evidence>
<feature type="transmembrane region" description="Helical" evidence="1">
    <location>
        <begin position="20"/>
        <end position="42"/>
    </location>
</feature>
<dbReference type="EMBL" id="QUSX01000002">
    <property type="protein sequence ID" value="RRQ48115.1"/>
    <property type="molecule type" value="Genomic_DNA"/>
</dbReference>
<dbReference type="OrthoDB" id="672524at2"/>
<proteinExistence type="predicted"/>